<reference evidence="1 2" key="1">
    <citation type="journal article" date="2014" name="Antonie Van Leeuwenhoek">
        <title>Hyphomonas beringensis sp. nov. and Hyphomonas chukchiensis sp. nov., isolated from surface seawater of the Bering Sea and Chukchi Sea.</title>
        <authorList>
            <person name="Li C."/>
            <person name="Lai Q."/>
            <person name="Li G."/>
            <person name="Dong C."/>
            <person name="Wang J."/>
            <person name="Liao Y."/>
            <person name="Shao Z."/>
        </authorList>
    </citation>
    <scope>NUCLEOTIDE SEQUENCE [LARGE SCALE GENOMIC DNA]</scope>
    <source>
        <strain evidence="1 2">25B14_1</strain>
    </source>
</reference>
<organism evidence="1 2">
    <name type="scientific">Hyphomonas beringensis</name>
    <dbReference type="NCBI Taxonomy" id="1280946"/>
    <lineage>
        <taxon>Bacteria</taxon>
        <taxon>Pseudomonadati</taxon>
        <taxon>Pseudomonadota</taxon>
        <taxon>Alphaproteobacteria</taxon>
        <taxon>Hyphomonadales</taxon>
        <taxon>Hyphomonadaceae</taxon>
        <taxon>Hyphomonas</taxon>
    </lineage>
</organism>
<dbReference type="EMBL" id="AWFF01000024">
    <property type="protein sequence ID" value="KCZ56334.1"/>
    <property type="molecule type" value="Genomic_DNA"/>
</dbReference>
<gene>
    <name evidence="1" type="ORF">HY29_08565</name>
</gene>
<proteinExistence type="predicted"/>
<dbReference type="STRING" id="1280946.HY29_08565"/>
<accession>A0A062UID0</accession>
<keyword evidence="2" id="KW-1185">Reference proteome</keyword>
<dbReference type="RefSeq" id="WP_034791643.1">
    <property type="nucleotide sequence ID" value="NZ_AWFF01000024.1"/>
</dbReference>
<evidence type="ECO:0000313" key="1">
    <source>
        <dbReference type="EMBL" id="KCZ56334.1"/>
    </source>
</evidence>
<sequence>MMILFPTARGLRRDFLVGLGMVADIVQHLRHRLSILGGQQDFAIGFLPHALSRLQISPGTCNVEDAAEG</sequence>
<comment type="caution">
    <text evidence="1">The sequence shown here is derived from an EMBL/GenBank/DDBJ whole genome shotgun (WGS) entry which is preliminary data.</text>
</comment>
<evidence type="ECO:0000313" key="2">
    <source>
        <dbReference type="Proteomes" id="UP000027037"/>
    </source>
</evidence>
<dbReference type="Proteomes" id="UP000027037">
    <property type="component" value="Unassembled WGS sequence"/>
</dbReference>
<protein>
    <submittedName>
        <fullName evidence="1">Uncharacterized protein</fullName>
    </submittedName>
</protein>
<name>A0A062UID0_9PROT</name>
<dbReference type="PATRIC" id="fig|1280946.3.peg.505"/>
<dbReference type="AlphaFoldDB" id="A0A062UID0"/>